<dbReference type="EMBL" id="CP000482">
    <property type="protein sequence ID" value="ABK99964.1"/>
    <property type="molecule type" value="Genomic_DNA"/>
</dbReference>
<dbReference type="InterPro" id="IPR050226">
    <property type="entry name" value="NagZ_Beta-hexosaminidase"/>
</dbReference>
<dbReference type="InterPro" id="IPR036962">
    <property type="entry name" value="Glyco_hydro_3_N_sf"/>
</dbReference>
<dbReference type="PANTHER" id="PTHR30480:SF16">
    <property type="entry name" value="GLYCOSIDE HYDROLASE FAMILY 3 DOMAIN PROTEIN"/>
    <property type="match status" value="1"/>
</dbReference>
<evidence type="ECO:0000259" key="4">
    <source>
        <dbReference type="Pfam" id="PF00933"/>
    </source>
</evidence>
<dbReference type="OrthoDB" id="9781691at2"/>
<protein>
    <submittedName>
        <fullName evidence="5">Glycoside hydrolase, family 3 domain protein</fullName>
    </submittedName>
</protein>
<dbReference type="CAZy" id="GH3">
    <property type="family name" value="Glycoside Hydrolase Family 3"/>
</dbReference>
<comment type="similarity">
    <text evidence="1">Belongs to the glycosyl hydrolase 3 family.</text>
</comment>
<organism evidence="5 6">
    <name type="scientific">Pelobacter propionicus (strain DSM 2379 / NBRC 103807 / OttBd1)</name>
    <dbReference type="NCBI Taxonomy" id="338966"/>
    <lineage>
        <taxon>Bacteria</taxon>
        <taxon>Pseudomonadati</taxon>
        <taxon>Thermodesulfobacteriota</taxon>
        <taxon>Desulfuromonadia</taxon>
        <taxon>Desulfuromonadales</taxon>
        <taxon>Desulfuromonadaceae</taxon>
        <taxon>Pelobacter</taxon>
    </lineage>
</organism>
<dbReference type="KEGG" id="ppd:Ppro_2357"/>
<keyword evidence="6" id="KW-1185">Reference proteome</keyword>
<dbReference type="Proteomes" id="UP000006732">
    <property type="component" value="Chromosome"/>
</dbReference>
<dbReference type="eggNOG" id="COG1472">
    <property type="taxonomic scope" value="Bacteria"/>
</dbReference>
<proteinExistence type="inferred from homology"/>
<reference evidence="5 6" key="1">
    <citation type="submission" date="2006-10" db="EMBL/GenBank/DDBJ databases">
        <title>Complete sequence of chromosome of Pelobacter propionicus DSM 2379.</title>
        <authorList>
            <consortium name="US DOE Joint Genome Institute"/>
            <person name="Copeland A."/>
            <person name="Lucas S."/>
            <person name="Lapidus A."/>
            <person name="Barry K."/>
            <person name="Detter J.C."/>
            <person name="Glavina del Rio T."/>
            <person name="Hammon N."/>
            <person name="Israni S."/>
            <person name="Dalin E."/>
            <person name="Tice H."/>
            <person name="Pitluck S."/>
            <person name="Saunders E."/>
            <person name="Brettin T."/>
            <person name="Bruce D."/>
            <person name="Han C."/>
            <person name="Tapia R."/>
            <person name="Schmutz J."/>
            <person name="Larimer F."/>
            <person name="Land M."/>
            <person name="Hauser L."/>
            <person name="Kyrpides N."/>
            <person name="Kim E."/>
            <person name="Lovley D."/>
            <person name="Richardson P."/>
        </authorList>
    </citation>
    <scope>NUCLEOTIDE SEQUENCE [LARGE SCALE GENOMIC DNA]</scope>
    <source>
        <strain evidence="6">DSM 2379 / NBRC 103807 / OttBd1</strain>
    </source>
</reference>
<name>A1ARJ4_PELPD</name>
<evidence type="ECO:0000313" key="5">
    <source>
        <dbReference type="EMBL" id="ABK99964.1"/>
    </source>
</evidence>
<evidence type="ECO:0000256" key="1">
    <source>
        <dbReference type="ARBA" id="ARBA00005336"/>
    </source>
</evidence>
<dbReference type="STRING" id="338966.Ppro_2357"/>
<evidence type="ECO:0000256" key="2">
    <source>
        <dbReference type="ARBA" id="ARBA00022801"/>
    </source>
</evidence>
<dbReference type="InterPro" id="IPR001764">
    <property type="entry name" value="Glyco_hydro_3_N"/>
</dbReference>
<dbReference type="AlphaFoldDB" id="A1ARJ4"/>
<dbReference type="GO" id="GO:0009254">
    <property type="term" value="P:peptidoglycan turnover"/>
    <property type="evidence" value="ECO:0007669"/>
    <property type="project" value="TreeGrafter"/>
</dbReference>
<evidence type="ECO:0000313" key="6">
    <source>
        <dbReference type="Proteomes" id="UP000006732"/>
    </source>
</evidence>
<feature type="domain" description="Glycoside hydrolase family 3 N-terminal" evidence="4">
    <location>
        <begin position="50"/>
        <end position="386"/>
    </location>
</feature>
<keyword evidence="3" id="KW-0326">Glycosidase</keyword>
<dbReference type="SUPFAM" id="SSF51445">
    <property type="entry name" value="(Trans)glycosidases"/>
    <property type="match status" value="1"/>
</dbReference>
<dbReference type="HOGENOM" id="CLU_008392_0_3_7"/>
<dbReference type="Gene3D" id="3.20.20.300">
    <property type="entry name" value="Glycoside hydrolase, family 3, N-terminal domain"/>
    <property type="match status" value="1"/>
</dbReference>
<dbReference type="PANTHER" id="PTHR30480">
    <property type="entry name" value="BETA-HEXOSAMINIDASE-RELATED"/>
    <property type="match status" value="1"/>
</dbReference>
<sequence>MHCNSFSRQHRFSLHVAMTALTLLLLGLLAGCAATSSAVTSKLPDWRSWTVERKIAQMLLLGFPGETITPESPISVAIREHGVGGVVLFDNNADLGVTERNISNPAQLKRLITDLKASAETPIFIAVDEEGGIISRLKERYGFPSTVSASYLGEKNDLNLTRSSSDRLVDTLVEYGFNLNLAPVVDLSINPANPVIALKQRSFSADPALVSAHAAEVIASHHRKNIVTCLKHFPGHGSSRDDSHVGFVDVTDSWSEKELLPYKNLIGQGVVDSVMTAHTFNTHLDPDYPATLSRNTIDGILRTRLGFDGVVISDDLYMAAIVQHYSYETAVEKAINAGVDLLILANDKLYSPDIAPRTIDLVVKMVESGKISRERIDQACGRIMKLKARYLFE</sequence>
<keyword evidence="2 5" id="KW-0378">Hydrolase</keyword>
<dbReference type="Pfam" id="PF00933">
    <property type="entry name" value="Glyco_hydro_3"/>
    <property type="match status" value="1"/>
</dbReference>
<dbReference type="RefSeq" id="WP_011736220.1">
    <property type="nucleotide sequence ID" value="NC_008609.1"/>
</dbReference>
<gene>
    <name evidence="5" type="ordered locus">Ppro_2357</name>
</gene>
<evidence type="ECO:0000256" key="3">
    <source>
        <dbReference type="ARBA" id="ARBA00023295"/>
    </source>
</evidence>
<dbReference type="GO" id="GO:0004553">
    <property type="term" value="F:hydrolase activity, hydrolyzing O-glycosyl compounds"/>
    <property type="evidence" value="ECO:0007669"/>
    <property type="project" value="InterPro"/>
</dbReference>
<dbReference type="InterPro" id="IPR017853">
    <property type="entry name" value="GH"/>
</dbReference>
<dbReference type="GO" id="GO:0005975">
    <property type="term" value="P:carbohydrate metabolic process"/>
    <property type="evidence" value="ECO:0007669"/>
    <property type="project" value="InterPro"/>
</dbReference>
<accession>A1ARJ4</accession>